<sequence length="266" mass="28054">MSSGDAIDLRFPGQWFQAESGLHQNWMRDYDPTTGRYMQADPLGLVDGASVYGYALQSPMRWTDPTGEAVFLPFVVAAAKGAAAGAVTGVATGWAIDQLFGDGCYTWSEAGRDAAFGAVGWAAFKGVSTAWRAWRGAKNLRYGPLNPGPLSDNIASTFRSASYSAVTTSGPTTLYRVYGGKAGQIGGFWTRTRPSGPLQSQLDSALVAAWGNTGSKVAIATVPRGTVIYEGAAASQALKIGNAKIGELIGGGSQVYILRVNPKWIR</sequence>
<keyword evidence="2" id="KW-1185">Reference proteome</keyword>
<dbReference type="STRING" id="935700.jaqu_03500"/>
<name>A0A0D1DD23_9RHOB</name>
<evidence type="ECO:0000313" key="2">
    <source>
        <dbReference type="Proteomes" id="UP000032232"/>
    </source>
</evidence>
<dbReference type="PATRIC" id="fig|935700.4.peg.375"/>
<dbReference type="PANTHER" id="PTHR32305:SF15">
    <property type="entry name" value="PROTEIN RHSA-RELATED"/>
    <property type="match status" value="1"/>
</dbReference>
<proteinExistence type="predicted"/>
<dbReference type="NCBIfam" id="TIGR03696">
    <property type="entry name" value="Rhs_assc_core"/>
    <property type="match status" value="1"/>
</dbReference>
<protein>
    <submittedName>
        <fullName evidence="1">RhsC_1 protein</fullName>
        <ecNumber evidence="1">3.1.-.-</ecNumber>
    </submittedName>
</protein>
<gene>
    <name evidence="1" type="primary">rhsC_1</name>
    <name evidence="1" type="ORF">jaqu_03500</name>
</gene>
<dbReference type="PRINTS" id="PR00394">
    <property type="entry name" value="RHSPROTEIN"/>
</dbReference>
<dbReference type="GO" id="GO:0016787">
    <property type="term" value="F:hydrolase activity"/>
    <property type="evidence" value="ECO:0007669"/>
    <property type="project" value="UniProtKB-KW"/>
</dbReference>
<keyword evidence="1" id="KW-0378">Hydrolase</keyword>
<comment type="caution">
    <text evidence="1">The sequence shown here is derived from an EMBL/GenBank/DDBJ whole genome shotgun (WGS) entry which is preliminary data.</text>
</comment>
<accession>A0A0D1DD23</accession>
<dbReference type="EC" id="3.1.-.-" evidence="1"/>
<dbReference type="InterPro" id="IPR050708">
    <property type="entry name" value="T6SS_VgrG/RHS"/>
</dbReference>
<dbReference type="AlphaFoldDB" id="A0A0D1DD23"/>
<dbReference type="Proteomes" id="UP000032232">
    <property type="component" value="Unassembled WGS sequence"/>
</dbReference>
<dbReference type="Gene3D" id="2.180.10.10">
    <property type="entry name" value="RHS repeat-associated core"/>
    <property type="match status" value="1"/>
</dbReference>
<dbReference type="PANTHER" id="PTHR32305">
    <property type="match status" value="1"/>
</dbReference>
<evidence type="ECO:0000313" key="1">
    <source>
        <dbReference type="EMBL" id="KIT17878.1"/>
    </source>
</evidence>
<dbReference type="EMBL" id="JYFE01000011">
    <property type="protein sequence ID" value="KIT17878.1"/>
    <property type="molecule type" value="Genomic_DNA"/>
</dbReference>
<reference evidence="1 2" key="1">
    <citation type="submission" date="2015-02" db="EMBL/GenBank/DDBJ databases">
        <title>Genome Sequence of Jannaschia aquimarina DSM28248, a member of the Roseobacter clade.</title>
        <authorList>
            <person name="Voget S."/>
            <person name="Daniel R."/>
        </authorList>
    </citation>
    <scope>NUCLEOTIDE SEQUENCE [LARGE SCALE GENOMIC DNA]</scope>
    <source>
        <strain evidence="1 2">GSW-M26</strain>
    </source>
</reference>
<organism evidence="1 2">
    <name type="scientific">Jannaschia aquimarina</name>
    <dbReference type="NCBI Taxonomy" id="935700"/>
    <lineage>
        <taxon>Bacteria</taxon>
        <taxon>Pseudomonadati</taxon>
        <taxon>Pseudomonadota</taxon>
        <taxon>Alphaproteobacteria</taxon>
        <taxon>Rhodobacterales</taxon>
        <taxon>Roseobacteraceae</taxon>
        <taxon>Jannaschia</taxon>
    </lineage>
</organism>
<dbReference type="InterPro" id="IPR022385">
    <property type="entry name" value="Rhs_assc_core"/>
</dbReference>